<dbReference type="InterPro" id="IPR054353">
    <property type="entry name" value="IstA-like_C"/>
</dbReference>
<keyword evidence="3" id="KW-1185">Reference proteome</keyword>
<dbReference type="PANTHER" id="PTHR35004:SF7">
    <property type="entry name" value="INTEGRASE PROTEIN"/>
    <property type="match status" value="1"/>
</dbReference>
<name>A0A1H8IK38_9BACI</name>
<dbReference type="PANTHER" id="PTHR35004">
    <property type="entry name" value="TRANSPOSASE RV3428C-RELATED"/>
    <property type="match status" value="1"/>
</dbReference>
<dbReference type="Proteomes" id="UP000198553">
    <property type="component" value="Unassembled WGS sequence"/>
</dbReference>
<gene>
    <name evidence="2" type="ORF">SAMN05192533_11776</name>
</gene>
<accession>A0A1H8IK38</accession>
<evidence type="ECO:0000313" key="2">
    <source>
        <dbReference type="EMBL" id="SEN68814.1"/>
    </source>
</evidence>
<proteinExistence type="predicted"/>
<dbReference type="STRING" id="930146.SAMN05192533_11776"/>
<dbReference type="RefSeq" id="WP_244532672.1">
    <property type="nucleotide sequence ID" value="NZ_FOBW01000017.1"/>
</dbReference>
<dbReference type="Pfam" id="PF22483">
    <property type="entry name" value="Mu-transpos_C_2"/>
    <property type="match status" value="1"/>
</dbReference>
<dbReference type="EMBL" id="FOBW01000017">
    <property type="protein sequence ID" value="SEN68814.1"/>
    <property type="molecule type" value="Genomic_DNA"/>
</dbReference>
<evidence type="ECO:0000259" key="1">
    <source>
        <dbReference type="Pfam" id="PF22483"/>
    </source>
</evidence>
<evidence type="ECO:0000313" key="3">
    <source>
        <dbReference type="Proteomes" id="UP000198553"/>
    </source>
</evidence>
<dbReference type="AlphaFoldDB" id="A0A1H8IK38"/>
<sequence length="151" mass="17981">MNDFLLEWCIKEAERKTVPYTKEKVAEMWAKEKKYLHHLPEQRFEACKLVSCQVNKTSLISIETNRYSVPYGYVGKTVWANFFVNRVIVVAQNQVIAEHLRSNERNQLITVLDHYLEEYLNNIQVPLNIYTHRDSMIGSTHFLQFPHIYFK</sequence>
<feature type="domain" description="Transposase for insertion sequence element IS21-like C-terminal" evidence="1">
    <location>
        <begin position="39"/>
        <end position="110"/>
    </location>
</feature>
<organism evidence="2 3">
    <name type="scientific">Mesobacillus persicus</name>
    <dbReference type="NCBI Taxonomy" id="930146"/>
    <lineage>
        <taxon>Bacteria</taxon>
        <taxon>Bacillati</taxon>
        <taxon>Bacillota</taxon>
        <taxon>Bacilli</taxon>
        <taxon>Bacillales</taxon>
        <taxon>Bacillaceae</taxon>
        <taxon>Mesobacillus</taxon>
    </lineage>
</organism>
<reference evidence="3" key="1">
    <citation type="submission" date="2016-10" db="EMBL/GenBank/DDBJ databases">
        <authorList>
            <person name="Varghese N."/>
            <person name="Submissions S."/>
        </authorList>
    </citation>
    <scope>NUCLEOTIDE SEQUENCE [LARGE SCALE GENOMIC DNA]</scope>
    <source>
        <strain evidence="3">B48,IBRC-M 10115,DSM 25386,CECT 8001</strain>
    </source>
</reference>
<protein>
    <recommendedName>
        <fullName evidence="1">Transposase for insertion sequence element IS21-like C-terminal domain-containing protein</fullName>
    </recommendedName>
</protein>